<dbReference type="EMBL" id="MU268644">
    <property type="protein sequence ID" value="KAH7904021.1"/>
    <property type="molecule type" value="Genomic_DNA"/>
</dbReference>
<name>A0ACB7ZSW5_9AGAM</name>
<keyword evidence="2" id="KW-1185">Reference proteome</keyword>
<protein>
    <submittedName>
        <fullName evidence="1">Uncharacterized protein</fullName>
    </submittedName>
</protein>
<evidence type="ECO:0000313" key="1">
    <source>
        <dbReference type="EMBL" id="KAH7904021.1"/>
    </source>
</evidence>
<gene>
    <name evidence="1" type="ORF">BJ138DRAFT_1019720</name>
</gene>
<sequence length="157" mass="17479">MPQVPDRVQRHFPPLVMPHSSFGPERLLSPPSLTISTELSPDTGEPALPAVTARDAAPGNTSTLIPKPRGEVSRLSRHGYTLLIALGWAPELYEEAQSYLHGLASKHLDLSLTLPNQKKKQLSIAREHYPMLANYDGDWATKDFLQCYLKNTRARGR</sequence>
<reference evidence="1" key="1">
    <citation type="journal article" date="2021" name="New Phytol.">
        <title>Evolutionary innovations through gain and loss of genes in the ectomycorrhizal Boletales.</title>
        <authorList>
            <person name="Wu G."/>
            <person name="Miyauchi S."/>
            <person name="Morin E."/>
            <person name="Kuo A."/>
            <person name="Drula E."/>
            <person name="Varga T."/>
            <person name="Kohler A."/>
            <person name="Feng B."/>
            <person name="Cao Y."/>
            <person name="Lipzen A."/>
            <person name="Daum C."/>
            <person name="Hundley H."/>
            <person name="Pangilinan J."/>
            <person name="Johnson J."/>
            <person name="Barry K."/>
            <person name="LaButti K."/>
            <person name="Ng V."/>
            <person name="Ahrendt S."/>
            <person name="Min B."/>
            <person name="Choi I.G."/>
            <person name="Park H."/>
            <person name="Plett J.M."/>
            <person name="Magnuson J."/>
            <person name="Spatafora J.W."/>
            <person name="Nagy L.G."/>
            <person name="Henrissat B."/>
            <person name="Grigoriev I.V."/>
            <person name="Yang Z.L."/>
            <person name="Xu J."/>
            <person name="Martin F.M."/>
        </authorList>
    </citation>
    <scope>NUCLEOTIDE SEQUENCE</scope>
    <source>
        <strain evidence="1">ATCC 28755</strain>
    </source>
</reference>
<evidence type="ECO:0000313" key="2">
    <source>
        <dbReference type="Proteomes" id="UP000790377"/>
    </source>
</evidence>
<accession>A0ACB7ZSW5</accession>
<proteinExistence type="predicted"/>
<dbReference type="Proteomes" id="UP000790377">
    <property type="component" value="Unassembled WGS sequence"/>
</dbReference>
<organism evidence="1 2">
    <name type="scientific">Hygrophoropsis aurantiaca</name>
    <dbReference type="NCBI Taxonomy" id="72124"/>
    <lineage>
        <taxon>Eukaryota</taxon>
        <taxon>Fungi</taxon>
        <taxon>Dikarya</taxon>
        <taxon>Basidiomycota</taxon>
        <taxon>Agaricomycotina</taxon>
        <taxon>Agaricomycetes</taxon>
        <taxon>Agaricomycetidae</taxon>
        <taxon>Boletales</taxon>
        <taxon>Coniophorineae</taxon>
        <taxon>Hygrophoropsidaceae</taxon>
        <taxon>Hygrophoropsis</taxon>
    </lineage>
</organism>
<comment type="caution">
    <text evidence="1">The sequence shown here is derived from an EMBL/GenBank/DDBJ whole genome shotgun (WGS) entry which is preliminary data.</text>
</comment>